<dbReference type="EMBL" id="JAVJAN010000001">
    <property type="protein sequence ID" value="MDR5585844.1"/>
    <property type="molecule type" value="Genomic_DNA"/>
</dbReference>
<organism evidence="2 3">
    <name type="scientific">Clostridium aquiflavi</name>
    <dbReference type="NCBI Taxonomy" id="3073603"/>
    <lineage>
        <taxon>Bacteria</taxon>
        <taxon>Bacillati</taxon>
        <taxon>Bacillota</taxon>
        <taxon>Clostridia</taxon>
        <taxon>Eubacteriales</taxon>
        <taxon>Clostridiaceae</taxon>
        <taxon>Clostridium</taxon>
    </lineage>
</organism>
<proteinExistence type="predicted"/>
<dbReference type="Pfam" id="PF14107">
    <property type="entry name" value="DUF4280"/>
    <property type="match status" value="1"/>
</dbReference>
<comment type="caution">
    <text evidence="2">The sequence shown here is derived from an EMBL/GenBank/DDBJ whole genome shotgun (WGS) entry which is preliminary data.</text>
</comment>
<feature type="region of interest" description="Disordered" evidence="1">
    <location>
        <begin position="49"/>
        <end position="79"/>
    </location>
</feature>
<dbReference type="RefSeq" id="WP_309555696.1">
    <property type="nucleotide sequence ID" value="NZ_JAVJAN010000001.1"/>
</dbReference>
<keyword evidence="3" id="KW-1185">Reference proteome</keyword>
<name>A0ABU1EBT9_9CLOT</name>
<dbReference type="InterPro" id="IPR025460">
    <property type="entry name" value="DUF4280"/>
</dbReference>
<dbReference type="Proteomes" id="UP001256646">
    <property type="component" value="Unassembled WGS sequence"/>
</dbReference>
<evidence type="ECO:0000256" key="1">
    <source>
        <dbReference type="SAM" id="MobiDB-lite"/>
    </source>
</evidence>
<gene>
    <name evidence="2" type="ORF">RGC78_00010</name>
</gene>
<accession>A0ABU1EBT9</accession>
<evidence type="ECO:0000313" key="2">
    <source>
        <dbReference type="EMBL" id="MDR5585844.1"/>
    </source>
</evidence>
<sequence length="249" mass="26930">MSEIGDFLGSVAKDVIKETGEIINETVSSAKELGAAAVNSAKYLSEDIGNAVTGKNEESSKGEDSKSEEEKPDPAFIPDTDECNARLKELENTYILHTAVILCSKADHESYLVVTKGHGEFIQGIPQLNVGDCVPNVNIRNFGICRSPKNPDVQEAAKEILDKVKKENEGGFINKVKNFFFKSSGDVCDSEESLAANCAGKCDPQIFVDEWPDGKEDVLIDGKPALLGKCKLSCGYDGEITIFTSGQRD</sequence>
<protein>
    <submittedName>
        <fullName evidence="2">DUF4280 domain-containing protein</fullName>
    </submittedName>
</protein>
<evidence type="ECO:0000313" key="3">
    <source>
        <dbReference type="Proteomes" id="UP001256646"/>
    </source>
</evidence>
<reference evidence="2 3" key="1">
    <citation type="submission" date="2023-09" db="EMBL/GenBank/DDBJ databases">
        <authorList>
            <person name="Zhai L."/>
        </authorList>
    </citation>
    <scope>NUCLEOTIDE SEQUENCE [LARGE SCALE GENOMIC DNA]</scope>
    <source>
        <strain evidence="2 3">5 N-1</strain>
    </source>
</reference>
<feature type="compositionally biased region" description="Basic and acidic residues" evidence="1">
    <location>
        <begin position="55"/>
        <end position="73"/>
    </location>
</feature>